<dbReference type="Proteomes" id="UP001479436">
    <property type="component" value="Unassembled WGS sequence"/>
</dbReference>
<evidence type="ECO:0000256" key="1">
    <source>
        <dbReference type="SAM" id="MobiDB-lite"/>
    </source>
</evidence>
<keyword evidence="4" id="KW-1185">Reference proteome</keyword>
<name>A0ABR2VXJ2_9FUNG</name>
<organism evidence="3 4">
    <name type="scientific">Basidiobolus ranarum</name>
    <dbReference type="NCBI Taxonomy" id="34480"/>
    <lineage>
        <taxon>Eukaryota</taxon>
        <taxon>Fungi</taxon>
        <taxon>Fungi incertae sedis</taxon>
        <taxon>Zoopagomycota</taxon>
        <taxon>Entomophthoromycotina</taxon>
        <taxon>Basidiobolomycetes</taxon>
        <taxon>Basidiobolales</taxon>
        <taxon>Basidiobolaceae</taxon>
        <taxon>Basidiobolus</taxon>
    </lineage>
</organism>
<comment type="caution">
    <text evidence="3">The sequence shown here is derived from an EMBL/GenBank/DDBJ whole genome shotgun (WGS) entry which is preliminary data.</text>
</comment>
<feature type="compositionally biased region" description="Pro residues" evidence="1">
    <location>
        <begin position="126"/>
        <end position="139"/>
    </location>
</feature>
<feature type="region of interest" description="Disordered" evidence="1">
    <location>
        <begin position="101"/>
        <end position="139"/>
    </location>
</feature>
<sequence>MHLTIAEITTSAFYALFILLFFQRIYGQENGQNTINETEIDDEQINQALELARALLSSEEAQKAQENSLPNKPIEASYPRQNELKRQEYSSVGFPQEQIRTFSNDERSGPEQPEQLPEYEQRPYPYREPFPGPTYPRPPPRPILPNQANFYYPKSIMYQRQSQQPPYFGGQTYNPPSYYPNYSPFNPPGEMYRSLTPYRDYPIYPSVNYESINNPRTYDENSSSRLIQSISTLRQELLEMSKNLKRW</sequence>
<feature type="signal peptide" evidence="2">
    <location>
        <begin position="1"/>
        <end position="27"/>
    </location>
</feature>
<evidence type="ECO:0000313" key="3">
    <source>
        <dbReference type="EMBL" id="KAK9709284.1"/>
    </source>
</evidence>
<feature type="chain" id="PRO_5045241231" evidence="2">
    <location>
        <begin position="28"/>
        <end position="247"/>
    </location>
</feature>
<reference evidence="3 4" key="1">
    <citation type="submission" date="2023-04" db="EMBL/GenBank/DDBJ databases">
        <title>Genome of Basidiobolus ranarum AG-B5.</title>
        <authorList>
            <person name="Stajich J.E."/>
            <person name="Carter-House D."/>
            <person name="Gryganskyi A."/>
        </authorList>
    </citation>
    <scope>NUCLEOTIDE SEQUENCE [LARGE SCALE GENOMIC DNA]</scope>
    <source>
        <strain evidence="3 4">AG-B5</strain>
    </source>
</reference>
<protein>
    <submittedName>
        <fullName evidence="3">Uncharacterized protein</fullName>
    </submittedName>
</protein>
<gene>
    <name evidence="3" type="ORF">K7432_009144</name>
</gene>
<feature type="compositionally biased region" description="Low complexity" evidence="1">
    <location>
        <begin position="110"/>
        <end position="125"/>
    </location>
</feature>
<evidence type="ECO:0000256" key="2">
    <source>
        <dbReference type="SAM" id="SignalP"/>
    </source>
</evidence>
<accession>A0ABR2VXJ2</accession>
<proteinExistence type="predicted"/>
<dbReference type="EMBL" id="JASJQH010007421">
    <property type="protein sequence ID" value="KAK9709284.1"/>
    <property type="molecule type" value="Genomic_DNA"/>
</dbReference>
<keyword evidence="2" id="KW-0732">Signal</keyword>
<evidence type="ECO:0000313" key="4">
    <source>
        <dbReference type="Proteomes" id="UP001479436"/>
    </source>
</evidence>